<name>A0ABZ2LWS3_9BACT</name>
<dbReference type="EMBL" id="CP089984">
    <property type="protein sequence ID" value="WXB13571.1"/>
    <property type="molecule type" value="Genomic_DNA"/>
</dbReference>
<gene>
    <name evidence="2" type="ORF">LZC94_37760</name>
</gene>
<accession>A0ABZ2LWS3</accession>
<protein>
    <recommendedName>
        <fullName evidence="4">DUF4143 domain-containing protein</fullName>
    </recommendedName>
</protein>
<feature type="region of interest" description="Disordered" evidence="1">
    <location>
        <begin position="160"/>
        <end position="192"/>
    </location>
</feature>
<sequence length="192" mass="21679">MASRHSYRFVLLLRRAELARRGVVERLVARLEHRAGKRAELACAFAFKDSEYTFARELAERTHLWIYRVHQRAFGGDFIVVDVSSPDPERRTAIALDLKRGRDVREDRPGIQMRCARRVIASIAESGVVGKDCQVAYLTGDARSVLRSIDETIRRNRARALQTAGVSRSRRPSAKSRGTRSVDSAKSKRVGS</sequence>
<evidence type="ECO:0000256" key="1">
    <source>
        <dbReference type="SAM" id="MobiDB-lite"/>
    </source>
</evidence>
<proteinExistence type="predicted"/>
<feature type="compositionally biased region" description="Basic residues" evidence="1">
    <location>
        <begin position="168"/>
        <end position="178"/>
    </location>
</feature>
<evidence type="ECO:0000313" key="2">
    <source>
        <dbReference type="EMBL" id="WXB13571.1"/>
    </source>
</evidence>
<evidence type="ECO:0008006" key="4">
    <source>
        <dbReference type="Google" id="ProtNLM"/>
    </source>
</evidence>
<dbReference type="RefSeq" id="WP_394823185.1">
    <property type="nucleotide sequence ID" value="NZ_CP089984.1"/>
</dbReference>
<organism evidence="2 3">
    <name type="scientific">Pendulispora albinea</name>
    <dbReference type="NCBI Taxonomy" id="2741071"/>
    <lineage>
        <taxon>Bacteria</taxon>
        <taxon>Pseudomonadati</taxon>
        <taxon>Myxococcota</taxon>
        <taxon>Myxococcia</taxon>
        <taxon>Myxococcales</taxon>
        <taxon>Sorangiineae</taxon>
        <taxon>Pendulisporaceae</taxon>
        <taxon>Pendulispora</taxon>
    </lineage>
</organism>
<keyword evidence="3" id="KW-1185">Reference proteome</keyword>
<dbReference type="Proteomes" id="UP001370348">
    <property type="component" value="Chromosome"/>
</dbReference>
<reference evidence="2 3" key="1">
    <citation type="submission" date="2021-12" db="EMBL/GenBank/DDBJ databases">
        <title>Discovery of the Pendulisporaceae a myxobacterial family with distinct sporulation behavior and unique specialized metabolism.</title>
        <authorList>
            <person name="Garcia R."/>
            <person name="Popoff A."/>
            <person name="Bader C.D."/>
            <person name="Loehr J."/>
            <person name="Walesch S."/>
            <person name="Walt C."/>
            <person name="Boldt J."/>
            <person name="Bunk B."/>
            <person name="Haeckl F.J.F.P.J."/>
            <person name="Gunesch A.P."/>
            <person name="Birkelbach J."/>
            <person name="Nuebel U."/>
            <person name="Pietschmann T."/>
            <person name="Bach T."/>
            <person name="Mueller R."/>
        </authorList>
    </citation>
    <scope>NUCLEOTIDE SEQUENCE [LARGE SCALE GENOMIC DNA]</scope>
    <source>
        <strain evidence="2 3">MSr11954</strain>
    </source>
</reference>
<evidence type="ECO:0000313" key="3">
    <source>
        <dbReference type="Proteomes" id="UP001370348"/>
    </source>
</evidence>